<dbReference type="RefSeq" id="WP_282586645.1">
    <property type="nucleotide sequence ID" value="NZ_JAMOIM010000014.1"/>
</dbReference>
<comment type="subcellular location">
    <subcellularLocation>
        <location evidence="1 8">Cell membrane</location>
        <topology evidence="1 8">Multi-pass membrane protein</topology>
    </subcellularLocation>
</comment>
<dbReference type="PROSITE" id="PS50928">
    <property type="entry name" value="ABC_TM1"/>
    <property type="match status" value="1"/>
</dbReference>
<dbReference type="AlphaFoldDB" id="A0AA41Z017"/>
<comment type="similarity">
    <text evidence="2">Belongs to the binding-protein-dependent transport system permease family. CysTW subfamily.</text>
</comment>
<dbReference type="SUPFAM" id="SSF161098">
    <property type="entry name" value="MetI-like"/>
    <property type="match status" value="1"/>
</dbReference>
<feature type="transmembrane region" description="Helical" evidence="8">
    <location>
        <begin position="98"/>
        <end position="118"/>
    </location>
</feature>
<evidence type="ECO:0000256" key="8">
    <source>
        <dbReference type="RuleBase" id="RU363032"/>
    </source>
</evidence>
<feature type="transmembrane region" description="Helical" evidence="8">
    <location>
        <begin position="12"/>
        <end position="35"/>
    </location>
</feature>
<dbReference type="InterPro" id="IPR035906">
    <property type="entry name" value="MetI-like_sf"/>
</dbReference>
<dbReference type="InterPro" id="IPR000515">
    <property type="entry name" value="MetI-like"/>
</dbReference>
<feature type="domain" description="ABC transmembrane type-1" evidence="9">
    <location>
        <begin position="60"/>
        <end position="266"/>
    </location>
</feature>
<keyword evidence="3 8" id="KW-0813">Transport</keyword>
<feature type="transmembrane region" description="Helical" evidence="8">
    <location>
        <begin position="189"/>
        <end position="218"/>
    </location>
</feature>
<keyword evidence="5 8" id="KW-0812">Transmembrane</keyword>
<keyword evidence="6 8" id="KW-1133">Transmembrane helix</keyword>
<accession>A0AA41Z017</accession>
<comment type="caution">
    <text evidence="10">The sequence shown here is derived from an EMBL/GenBank/DDBJ whole genome shotgun (WGS) entry which is preliminary data.</text>
</comment>
<dbReference type="CDD" id="cd06261">
    <property type="entry name" value="TM_PBP2"/>
    <property type="match status" value="1"/>
</dbReference>
<dbReference type="Proteomes" id="UP001165667">
    <property type="component" value="Unassembled WGS sequence"/>
</dbReference>
<evidence type="ECO:0000256" key="1">
    <source>
        <dbReference type="ARBA" id="ARBA00004651"/>
    </source>
</evidence>
<evidence type="ECO:0000259" key="9">
    <source>
        <dbReference type="PROSITE" id="PS50928"/>
    </source>
</evidence>
<organism evidence="10 11">
    <name type="scientific">Lichenifustis flavocetrariae</name>
    <dbReference type="NCBI Taxonomy" id="2949735"/>
    <lineage>
        <taxon>Bacteria</taxon>
        <taxon>Pseudomonadati</taxon>
        <taxon>Pseudomonadota</taxon>
        <taxon>Alphaproteobacteria</taxon>
        <taxon>Hyphomicrobiales</taxon>
        <taxon>Lichenihabitantaceae</taxon>
        <taxon>Lichenifustis</taxon>
    </lineage>
</organism>
<sequence>MRLRTPQLTQILFTAPLPVLLLLVYVIPFLGIARWSVTMPTLGLGQYEKLVGDPLVLSVLVRTVRICATVTALSVAAAYAIAYVWVRGTRWQQRVAELCILVPFWISVLTRAFGWLALLSNRGLINTWLQAAGLIDSPLSMVRNEASVVAGMTHVLIPFAVFPLASAMRAVDERVLLAARGLGASRLRIFWSVFLPMTAPGVIGAALIVFVFTLGFFVTPAILGGGRSIMMAELVYLRMFQSPDWGLGAAVSVMLVVVVMGLMAALFRFARPALMGSAR</sequence>
<dbReference type="GO" id="GO:0055085">
    <property type="term" value="P:transmembrane transport"/>
    <property type="evidence" value="ECO:0007669"/>
    <property type="project" value="InterPro"/>
</dbReference>
<evidence type="ECO:0000256" key="5">
    <source>
        <dbReference type="ARBA" id="ARBA00022692"/>
    </source>
</evidence>
<evidence type="ECO:0000313" key="10">
    <source>
        <dbReference type="EMBL" id="MCW6510273.1"/>
    </source>
</evidence>
<feature type="transmembrane region" description="Helical" evidence="8">
    <location>
        <begin position="245"/>
        <end position="270"/>
    </location>
</feature>
<evidence type="ECO:0000256" key="3">
    <source>
        <dbReference type="ARBA" id="ARBA00022448"/>
    </source>
</evidence>
<name>A0AA41Z017_9HYPH</name>
<dbReference type="EMBL" id="JAMOIM010000014">
    <property type="protein sequence ID" value="MCW6510273.1"/>
    <property type="molecule type" value="Genomic_DNA"/>
</dbReference>
<dbReference type="Pfam" id="PF00528">
    <property type="entry name" value="BPD_transp_1"/>
    <property type="match status" value="1"/>
</dbReference>
<evidence type="ECO:0000256" key="7">
    <source>
        <dbReference type="ARBA" id="ARBA00023136"/>
    </source>
</evidence>
<dbReference type="Gene3D" id="1.10.3720.10">
    <property type="entry name" value="MetI-like"/>
    <property type="match status" value="1"/>
</dbReference>
<keyword evidence="7 8" id="KW-0472">Membrane</keyword>
<dbReference type="PANTHER" id="PTHR42929:SF5">
    <property type="entry name" value="ABC TRANSPORTER PERMEASE PROTEIN"/>
    <property type="match status" value="1"/>
</dbReference>
<keyword evidence="4" id="KW-1003">Cell membrane</keyword>
<proteinExistence type="inferred from homology"/>
<dbReference type="PANTHER" id="PTHR42929">
    <property type="entry name" value="INNER MEMBRANE ABC TRANSPORTER PERMEASE PROTEIN YDCU-RELATED-RELATED"/>
    <property type="match status" value="1"/>
</dbReference>
<protein>
    <submittedName>
        <fullName evidence="10">ABC transporter permease</fullName>
    </submittedName>
</protein>
<feature type="transmembrane region" description="Helical" evidence="8">
    <location>
        <begin position="146"/>
        <end position="168"/>
    </location>
</feature>
<reference evidence="10" key="1">
    <citation type="submission" date="2022-05" db="EMBL/GenBank/DDBJ databases">
        <authorList>
            <person name="Pankratov T."/>
        </authorList>
    </citation>
    <scope>NUCLEOTIDE SEQUENCE</scope>
    <source>
        <strain evidence="10">BP6-180914</strain>
    </source>
</reference>
<dbReference type="GO" id="GO:0005886">
    <property type="term" value="C:plasma membrane"/>
    <property type="evidence" value="ECO:0007669"/>
    <property type="project" value="UniProtKB-SubCell"/>
</dbReference>
<evidence type="ECO:0000256" key="4">
    <source>
        <dbReference type="ARBA" id="ARBA00022475"/>
    </source>
</evidence>
<evidence type="ECO:0000256" key="2">
    <source>
        <dbReference type="ARBA" id="ARBA00007069"/>
    </source>
</evidence>
<evidence type="ECO:0000256" key="6">
    <source>
        <dbReference type="ARBA" id="ARBA00022989"/>
    </source>
</evidence>
<evidence type="ECO:0000313" key="11">
    <source>
        <dbReference type="Proteomes" id="UP001165667"/>
    </source>
</evidence>
<keyword evidence="11" id="KW-1185">Reference proteome</keyword>
<gene>
    <name evidence="10" type="ORF">M8523_19835</name>
</gene>
<feature type="transmembrane region" description="Helical" evidence="8">
    <location>
        <begin position="55"/>
        <end position="86"/>
    </location>
</feature>